<name>A0A7R9LN21_9ACAR</name>
<keyword evidence="4 11" id="KW-0949">S-adenosyl-L-methionine</keyword>
<dbReference type="InterPro" id="IPR008576">
    <property type="entry name" value="MeTrfase_NTM1"/>
</dbReference>
<dbReference type="Pfam" id="PF05891">
    <property type="entry name" value="Methyltransf_PK"/>
    <property type="match status" value="1"/>
</dbReference>
<comment type="catalytic activity">
    <reaction evidence="10">
        <text>N-terminal L-alanyl-L-prolyl-L-lysyl-[protein] + 3 S-adenosyl-L-methionine = N-terminal N,N,N-trimethyl-L-alanyl-L-prolyl-L-lysyl-[protein] + 3 S-adenosyl-L-homocysteine + 3 H(+)</text>
        <dbReference type="Rhea" id="RHEA:54712"/>
        <dbReference type="Rhea" id="RHEA-COMP:13785"/>
        <dbReference type="Rhea" id="RHEA-COMP:13971"/>
        <dbReference type="ChEBI" id="CHEBI:15378"/>
        <dbReference type="ChEBI" id="CHEBI:57856"/>
        <dbReference type="ChEBI" id="CHEBI:59789"/>
        <dbReference type="ChEBI" id="CHEBI:138057"/>
        <dbReference type="ChEBI" id="CHEBI:138315"/>
        <dbReference type="EC" id="2.1.1.244"/>
    </reaction>
</comment>
<evidence type="ECO:0000256" key="6">
    <source>
        <dbReference type="ARBA" id="ARBA00039449"/>
    </source>
</evidence>
<sequence length="204" mass="22608">MSINGTKLEDNFYSAGKVYWDGIEPTLDGMLGGFTMVTSPDINASTRFLTKWFPQLDAKKSAVKESTAEDTESTPSPAQTTRALDCGAGIGRVSKHLLLKFFDTVDLLEQSDKFLAQTKTYMSAEEYARVGNQYNVGLQDFAPEPDVLYDCIWCQWVVGHLTDEDFVRFLVRCKSALKQPNGVIVVKDNTTSSDECDADTNDSS</sequence>
<gene>
    <name evidence="12" type="ORF">OSB1V03_LOCUS20083</name>
</gene>
<dbReference type="AlphaFoldDB" id="A0A7R9LN21"/>
<feature type="binding site" evidence="11">
    <location>
        <position position="155"/>
    </location>
    <ligand>
        <name>S-adenosyl-L-methionine</name>
        <dbReference type="ChEBI" id="CHEBI:59789"/>
    </ligand>
</feature>
<evidence type="ECO:0000256" key="2">
    <source>
        <dbReference type="ARBA" id="ARBA00022603"/>
    </source>
</evidence>
<evidence type="ECO:0000256" key="7">
    <source>
        <dbReference type="ARBA" id="ARBA00043129"/>
    </source>
</evidence>
<keyword evidence="3" id="KW-0808">Transferase</keyword>
<evidence type="ECO:0000256" key="4">
    <source>
        <dbReference type="ARBA" id="ARBA00022691"/>
    </source>
</evidence>
<keyword evidence="2" id="KW-0489">Methyltransferase</keyword>
<evidence type="ECO:0000256" key="3">
    <source>
        <dbReference type="ARBA" id="ARBA00022679"/>
    </source>
</evidence>
<dbReference type="Gene3D" id="3.40.50.150">
    <property type="entry name" value="Vaccinia Virus protein VP39"/>
    <property type="match status" value="1"/>
</dbReference>
<dbReference type="OrthoDB" id="1298661at2759"/>
<dbReference type="EMBL" id="OC886200">
    <property type="protein sequence ID" value="CAD7644496.1"/>
    <property type="molecule type" value="Genomic_DNA"/>
</dbReference>
<dbReference type="GO" id="GO:0071885">
    <property type="term" value="F:N-terminal protein N-methyltransferase activity"/>
    <property type="evidence" value="ECO:0007669"/>
    <property type="project" value="UniProtKB-EC"/>
</dbReference>
<reference evidence="12" key="1">
    <citation type="submission" date="2020-11" db="EMBL/GenBank/DDBJ databases">
        <authorList>
            <person name="Tran Van P."/>
        </authorList>
    </citation>
    <scope>NUCLEOTIDE SEQUENCE</scope>
</reference>
<dbReference type="GO" id="GO:0032259">
    <property type="term" value="P:methylation"/>
    <property type="evidence" value="ECO:0007669"/>
    <property type="project" value="UniProtKB-KW"/>
</dbReference>
<organism evidence="12">
    <name type="scientific">Medioppia subpectinata</name>
    <dbReference type="NCBI Taxonomy" id="1979941"/>
    <lineage>
        <taxon>Eukaryota</taxon>
        <taxon>Metazoa</taxon>
        <taxon>Ecdysozoa</taxon>
        <taxon>Arthropoda</taxon>
        <taxon>Chelicerata</taxon>
        <taxon>Arachnida</taxon>
        <taxon>Acari</taxon>
        <taxon>Acariformes</taxon>
        <taxon>Sarcoptiformes</taxon>
        <taxon>Oribatida</taxon>
        <taxon>Brachypylina</taxon>
        <taxon>Oppioidea</taxon>
        <taxon>Oppiidae</taxon>
        <taxon>Medioppia</taxon>
    </lineage>
</organism>
<accession>A0A7R9LN21</accession>
<evidence type="ECO:0000256" key="5">
    <source>
        <dbReference type="ARBA" id="ARBA00039112"/>
    </source>
</evidence>
<dbReference type="InterPro" id="IPR029063">
    <property type="entry name" value="SAM-dependent_MTases_sf"/>
</dbReference>
<comment type="catalytic activity">
    <reaction evidence="8">
        <text>N-terminal L-seryl-L-prolyl-L-lysyl-[protein] + 3 S-adenosyl-L-methionine = N-terminal N,N,N-trimethyl-L-seryl-L-prolyl-L-lysyl-[protein] + 3 S-adenosyl-L-homocysteine + 3 H(+)</text>
        <dbReference type="Rhea" id="RHEA:54724"/>
        <dbReference type="Rhea" id="RHEA-COMP:13789"/>
        <dbReference type="Rhea" id="RHEA-COMP:13973"/>
        <dbReference type="ChEBI" id="CHEBI:15378"/>
        <dbReference type="ChEBI" id="CHEBI:57856"/>
        <dbReference type="ChEBI" id="CHEBI:59789"/>
        <dbReference type="ChEBI" id="CHEBI:138061"/>
        <dbReference type="ChEBI" id="CHEBI:138317"/>
        <dbReference type="EC" id="2.1.1.244"/>
    </reaction>
</comment>
<feature type="binding site" evidence="11">
    <location>
        <begin position="138"/>
        <end position="139"/>
    </location>
    <ligand>
        <name>S-adenosyl-L-methionine</name>
        <dbReference type="ChEBI" id="CHEBI:59789"/>
    </ligand>
</feature>
<feature type="non-terminal residue" evidence="12">
    <location>
        <position position="1"/>
    </location>
</feature>
<feature type="binding site" evidence="11">
    <location>
        <position position="87"/>
    </location>
    <ligand>
        <name>S-adenosyl-L-methionine</name>
        <dbReference type="ChEBI" id="CHEBI:59789"/>
    </ligand>
</feature>
<dbReference type="EMBL" id="CAJPIZ010031625">
    <property type="protein sequence ID" value="CAG2120136.1"/>
    <property type="molecule type" value="Genomic_DNA"/>
</dbReference>
<dbReference type="PIRSF" id="PIRSF016958">
    <property type="entry name" value="DUF858_MeTrfase_lik"/>
    <property type="match status" value="1"/>
</dbReference>
<dbReference type="Proteomes" id="UP000759131">
    <property type="component" value="Unassembled WGS sequence"/>
</dbReference>
<evidence type="ECO:0000313" key="13">
    <source>
        <dbReference type="Proteomes" id="UP000759131"/>
    </source>
</evidence>
<evidence type="ECO:0000256" key="10">
    <source>
        <dbReference type="ARBA" id="ARBA00048167"/>
    </source>
</evidence>
<evidence type="ECO:0000256" key="8">
    <source>
        <dbReference type="ARBA" id="ARBA00047306"/>
    </source>
</evidence>
<dbReference type="SUPFAM" id="SSF53335">
    <property type="entry name" value="S-adenosyl-L-methionine-dependent methyltransferases"/>
    <property type="match status" value="1"/>
</dbReference>
<evidence type="ECO:0000313" key="12">
    <source>
        <dbReference type="EMBL" id="CAD7644496.1"/>
    </source>
</evidence>
<comment type="similarity">
    <text evidence="1">Belongs to the methyltransferase superfamily. NTM1 family.</text>
</comment>
<dbReference type="EC" id="2.1.1.244" evidence="5"/>
<keyword evidence="13" id="KW-1185">Reference proteome</keyword>
<comment type="catalytic activity">
    <reaction evidence="9">
        <text>N-terminal L-prolyl-L-prolyl-L-lysyl-[protein] + 2 S-adenosyl-L-methionine = N-terminal N,N-dimethyl-L-prolyl-L-prolyl-L-lysyl-[protein] + 2 S-adenosyl-L-homocysteine + 2 H(+)</text>
        <dbReference type="Rhea" id="RHEA:54736"/>
        <dbReference type="Rhea" id="RHEA-COMP:13787"/>
        <dbReference type="Rhea" id="RHEA-COMP:13974"/>
        <dbReference type="ChEBI" id="CHEBI:15378"/>
        <dbReference type="ChEBI" id="CHEBI:57856"/>
        <dbReference type="ChEBI" id="CHEBI:59789"/>
        <dbReference type="ChEBI" id="CHEBI:138059"/>
        <dbReference type="ChEBI" id="CHEBI:138318"/>
        <dbReference type="EC" id="2.1.1.244"/>
    </reaction>
</comment>
<evidence type="ECO:0000256" key="1">
    <source>
        <dbReference type="ARBA" id="ARBA00009059"/>
    </source>
</evidence>
<dbReference type="PANTHER" id="PTHR12753:SF0">
    <property type="entry name" value="ALPHA N-TERMINAL PROTEIN METHYLTRANSFERASE 1"/>
    <property type="match status" value="1"/>
</dbReference>
<dbReference type="CDD" id="cd02440">
    <property type="entry name" value="AdoMet_MTases"/>
    <property type="match status" value="1"/>
</dbReference>
<feature type="binding site" evidence="11">
    <location>
        <position position="92"/>
    </location>
    <ligand>
        <name>S-adenosyl-L-methionine</name>
        <dbReference type="ChEBI" id="CHEBI:59789"/>
    </ligand>
</feature>
<proteinExistence type="inferred from homology"/>
<evidence type="ECO:0000256" key="11">
    <source>
        <dbReference type="PIRSR" id="PIRSR016958-1"/>
    </source>
</evidence>
<dbReference type="PANTHER" id="PTHR12753">
    <property type="entry name" value="AD-003 - RELATED"/>
    <property type="match status" value="1"/>
</dbReference>
<dbReference type="GO" id="GO:0005737">
    <property type="term" value="C:cytoplasm"/>
    <property type="evidence" value="ECO:0007669"/>
    <property type="project" value="TreeGrafter"/>
</dbReference>
<evidence type="ECO:0000256" key="9">
    <source>
        <dbReference type="ARBA" id="ARBA00047885"/>
    </source>
</evidence>
<protein>
    <recommendedName>
        <fullName evidence="6">Alpha N-terminal protein methyltransferase 1</fullName>
        <ecNumber evidence="5">2.1.1.244</ecNumber>
    </recommendedName>
    <alternativeName>
        <fullName evidence="7">X-Pro-Lys N-terminal protein methyltransferase 1</fullName>
    </alternativeName>
</protein>